<keyword evidence="3" id="KW-1185">Reference proteome</keyword>
<dbReference type="STRING" id="54.SAMN02745121_01982"/>
<feature type="compositionally biased region" description="Basic residues" evidence="1">
    <location>
        <begin position="281"/>
        <end position="292"/>
    </location>
</feature>
<gene>
    <name evidence="2" type="ORF">SAMN02745121_01982</name>
</gene>
<evidence type="ECO:0000256" key="1">
    <source>
        <dbReference type="SAM" id="MobiDB-lite"/>
    </source>
</evidence>
<feature type="region of interest" description="Disordered" evidence="1">
    <location>
        <begin position="266"/>
        <end position="294"/>
    </location>
</feature>
<evidence type="ECO:0000313" key="2">
    <source>
        <dbReference type="EMBL" id="SFD86714.1"/>
    </source>
</evidence>
<dbReference type="RefSeq" id="WP_096330771.1">
    <property type="nucleotide sequence ID" value="NZ_FOMX01000005.1"/>
</dbReference>
<dbReference type="AlphaFoldDB" id="A0A1I1VV17"/>
<evidence type="ECO:0000313" key="3">
    <source>
        <dbReference type="Proteomes" id="UP000199400"/>
    </source>
</evidence>
<dbReference type="Proteomes" id="UP000199400">
    <property type="component" value="Unassembled WGS sequence"/>
</dbReference>
<organism evidence="2 3">
    <name type="scientific">Nannocystis exedens</name>
    <dbReference type="NCBI Taxonomy" id="54"/>
    <lineage>
        <taxon>Bacteria</taxon>
        <taxon>Pseudomonadati</taxon>
        <taxon>Myxococcota</taxon>
        <taxon>Polyangia</taxon>
        <taxon>Nannocystales</taxon>
        <taxon>Nannocystaceae</taxon>
        <taxon>Nannocystis</taxon>
    </lineage>
</organism>
<proteinExistence type="predicted"/>
<name>A0A1I1VV17_9BACT</name>
<sequence>MLRAELRLLDAAAGFEAVELPPLAPLATCAAVGPTSQNKIVTTMRGTEVVSDSTNVLVLECARRLRRDPDTPVRLATCQRVVRAQQVPRRPGYSHHFKLFVLATARRQTRDHGFVVDALIEHVRTLLAGFDELTQEGHTFGRRSVRLLATAARSALADRIAEQLAPVVDVVRGPLDHPYYDGLRFMIEVEAPDGSIVPIADGGAFDWLGRLTANRRLVFVASGLGTQLVVLLFRRQVRLFTVAEATVIIRRAWPWIPPTSIGQMVPGTATPTVSGASPSVRRLRRRRRRRPRTVGTMALRTCPNRHL</sequence>
<accession>A0A1I1VV17</accession>
<reference evidence="3" key="1">
    <citation type="submission" date="2016-10" db="EMBL/GenBank/DDBJ databases">
        <authorList>
            <person name="Varghese N."/>
            <person name="Submissions S."/>
        </authorList>
    </citation>
    <scope>NUCLEOTIDE SEQUENCE [LARGE SCALE GENOMIC DNA]</scope>
    <source>
        <strain evidence="3">ATCC 25963</strain>
    </source>
</reference>
<protein>
    <submittedName>
        <fullName evidence="2">Uncharacterized protein</fullName>
    </submittedName>
</protein>
<dbReference type="EMBL" id="FOMX01000005">
    <property type="protein sequence ID" value="SFD86714.1"/>
    <property type="molecule type" value="Genomic_DNA"/>
</dbReference>